<dbReference type="InterPro" id="IPR001305">
    <property type="entry name" value="HSP_DnaJ_Cys-rich_dom"/>
</dbReference>
<accession>A0A1D8NLE0</accession>
<dbReference type="GO" id="GO:0009408">
    <property type="term" value="P:response to heat"/>
    <property type="evidence" value="ECO:0007669"/>
    <property type="project" value="InterPro"/>
</dbReference>
<dbReference type="FunFam" id="2.60.260.20:FF:000064">
    <property type="entry name" value="DNAJ domain-containing protein Mas5"/>
    <property type="match status" value="1"/>
</dbReference>
<dbReference type="Gene3D" id="2.10.230.10">
    <property type="entry name" value="Heat shock protein DnaJ, cysteine-rich domain"/>
    <property type="match status" value="1"/>
</dbReference>
<dbReference type="PROSITE" id="PS50076">
    <property type="entry name" value="DNAJ_2"/>
    <property type="match status" value="1"/>
</dbReference>
<dbReference type="GO" id="GO:0051082">
    <property type="term" value="F:unfolded protein binding"/>
    <property type="evidence" value="ECO:0007669"/>
    <property type="project" value="InterPro"/>
</dbReference>
<evidence type="ECO:0000256" key="1">
    <source>
        <dbReference type="ARBA" id="ARBA00022723"/>
    </source>
</evidence>
<sequence>MNMNTVQSEDGSVFVYMTGCSSGFVTLVSSNVAALSLPSCDCHDQTTQPGITRHATCSHISPVSRSVVPRTPKCFTNPGVSVTATEVEIKKAYRVGALKYHPDKNPGNVEAEAKFKEISMAYEVLSNDQKRAAYDNFGEAGLGGGADGGMGGGSAEELFSHFFGGGGGMGGMGGMFGGGQPQGPRRSRDIVHAVSVTLEDLFRGKTSKMALKKTVLCNGCDGIGGKAGSVNKCETCKGQGFKFVTRQMGPMLQRYQTKCNDCNGEGEIIDPKDRCKDCNGRKTKEERKVLEVNIDKGMVNGQKITFSGEGDQGPDIIPGDVVFVLDEQPHARFVRRGDDLYYHAKIDLNTALTGGSFMIEHLEKEEWIKVEIIPGEIISHGTTKVVEGKGMPSYRHQVHGNLFIQFEVEFPASGSLNEETLQQLSALLPAKPALPSVPESVHVDDVVLADVDPLKHRGAMGGDDEMDMDEDGPGGAQGVQCASQ</sequence>
<dbReference type="InterPro" id="IPR018253">
    <property type="entry name" value="DnaJ_domain_CS"/>
</dbReference>
<dbReference type="InterPro" id="IPR044713">
    <property type="entry name" value="DNJA1/2-like"/>
</dbReference>
<keyword evidence="2" id="KW-0677">Repeat</keyword>
<proteinExistence type="inferred from homology"/>
<dbReference type="CDD" id="cd10747">
    <property type="entry name" value="DnaJ_C"/>
    <property type="match status" value="1"/>
</dbReference>
<gene>
    <name evidence="10" type="ORF">YALI1_F01405g</name>
</gene>
<evidence type="ECO:0000256" key="7">
    <source>
        <dbReference type="SAM" id="MobiDB-lite"/>
    </source>
</evidence>
<keyword evidence="5" id="KW-0143">Chaperone</keyword>
<dbReference type="CDD" id="cd10719">
    <property type="entry name" value="DnaJ_zf"/>
    <property type="match status" value="1"/>
</dbReference>
<protein>
    <recommendedName>
        <fullName evidence="12">Mitochondrial protein import protein MAS5</fullName>
    </recommendedName>
</protein>
<dbReference type="PROSITE" id="PS00636">
    <property type="entry name" value="DNAJ_1"/>
    <property type="match status" value="1"/>
</dbReference>
<evidence type="ECO:0000313" key="10">
    <source>
        <dbReference type="EMBL" id="AOW06461.1"/>
    </source>
</evidence>
<dbReference type="eggNOG" id="KOG0712">
    <property type="taxonomic scope" value="Eukaryota"/>
</dbReference>
<dbReference type="Gene3D" id="1.10.287.110">
    <property type="entry name" value="DnaJ domain"/>
    <property type="match status" value="1"/>
</dbReference>
<dbReference type="Pfam" id="PF00684">
    <property type="entry name" value="DnaJ_CXXCXGXG"/>
    <property type="match status" value="1"/>
</dbReference>
<evidence type="ECO:0000313" key="11">
    <source>
        <dbReference type="Proteomes" id="UP000182444"/>
    </source>
</evidence>
<keyword evidence="4 6" id="KW-0862">Zinc</keyword>
<dbReference type="InterPro" id="IPR036410">
    <property type="entry name" value="HSP_DnaJ_Cys-rich_dom_sf"/>
</dbReference>
<dbReference type="FunFam" id="2.10.230.10:FF:000001">
    <property type="entry name" value="DnaJ subfamily A member 2"/>
    <property type="match status" value="1"/>
</dbReference>
<dbReference type="Pfam" id="PF01556">
    <property type="entry name" value="DnaJ_C"/>
    <property type="match status" value="1"/>
</dbReference>
<dbReference type="HAMAP" id="MF_01152">
    <property type="entry name" value="DnaJ"/>
    <property type="match status" value="1"/>
</dbReference>
<evidence type="ECO:0000259" key="9">
    <source>
        <dbReference type="PROSITE" id="PS51188"/>
    </source>
</evidence>
<dbReference type="KEGG" id="yli:2908222"/>
<feature type="domain" description="CR-type" evidence="9">
    <location>
        <begin position="204"/>
        <end position="287"/>
    </location>
</feature>
<dbReference type="SMART" id="SM00271">
    <property type="entry name" value="DnaJ"/>
    <property type="match status" value="1"/>
</dbReference>
<keyword evidence="3 6" id="KW-0863">Zinc-finger</keyword>
<dbReference type="EMBL" id="CP017558">
    <property type="protein sequence ID" value="AOW06461.1"/>
    <property type="molecule type" value="Genomic_DNA"/>
</dbReference>
<dbReference type="InterPro" id="IPR001623">
    <property type="entry name" value="DnaJ_domain"/>
</dbReference>
<dbReference type="InterPro" id="IPR036869">
    <property type="entry name" value="J_dom_sf"/>
</dbReference>
<evidence type="ECO:0000256" key="6">
    <source>
        <dbReference type="PROSITE-ProRule" id="PRU00546"/>
    </source>
</evidence>
<dbReference type="VEuPathDB" id="FungiDB:YALI1_F01405g"/>
<dbReference type="RefSeq" id="XP_504839.2">
    <property type="nucleotide sequence ID" value="XM_504839.2"/>
</dbReference>
<feature type="region of interest" description="Disordered" evidence="7">
    <location>
        <begin position="455"/>
        <end position="484"/>
    </location>
</feature>
<dbReference type="InterPro" id="IPR002939">
    <property type="entry name" value="DnaJ_C"/>
</dbReference>
<feature type="zinc finger region" description="CR-type" evidence="6">
    <location>
        <begin position="204"/>
        <end position="287"/>
    </location>
</feature>
<feature type="compositionally biased region" description="Acidic residues" evidence="7">
    <location>
        <begin position="462"/>
        <end position="472"/>
    </location>
</feature>
<dbReference type="SUPFAM" id="SSF49493">
    <property type="entry name" value="HSP40/DnaJ peptide-binding domain"/>
    <property type="match status" value="2"/>
</dbReference>
<dbReference type="InterPro" id="IPR012724">
    <property type="entry name" value="DnaJ"/>
</dbReference>
<dbReference type="GO" id="GO:0008270">
    <property type="term" value="F:zinc ion binding"/>
    <property type="evidence" value="ECO:0007669"/>
    <property type="project" value="UniProtKB-KW"/>
</dbReference>
<dbReference type="SUPFAM" id="SSF46565">
    <property type="entry name" value="Chaperone J-domain"/>
    <property type="match status" value="1"/>
</dbReference>
<dbReference type="CDD" id="cd06257">
    <property type="entry name" value="DnaJ"/>
    <property type="match status" value="1"/>
</dbReference>
<evidence type="ECO:0000256" key="2">
    <source>
        <dbReference type="ARBA" id="ARBA00022737"/>
    </source>
</evidence>
<dbReference type="GeneID" id="2908222"/>
<evidence type="ECO:0000259" key="8">
    <source>
        <dbReference type="PROSITE" id="PS50076"/>
    </source>
</evidence>
<dbReference type="GO" id="GO:0006457">
    <property type="term" value="P:protein folding"/>
    <property type="evidence" value="ECO:0007669"/>
    <property type="project" value="InterPro"/>
</dbReference>
<dbReference type="PRINTS" id="PR00625">
    <property type="entry name" value="JDOMAIN"/>
</dbReference>
<dbReference type="InterPro" id="IPR008971">
    <property type="entry name" value="HSP40/DnaJ_pept-bd"/>
</dbReference>
<evidence type="ECO:0008006" key="12">
    <source>
        <dbReference type="Google" id="ProtNLM"/>
    </source>
</evidence>
<dbReference type="PANTHER" id="PTHR43888">
    <property type="entry name" value="DNAJ-LIKE-2, ISOFORM A-RELATED"/>
    <property type="match status" value="1"/>
</dbReference>
<dbReference type="SUPFAM" id="SSF57938">
    <property type="entry name" value="DnaJ/Hsp40 cysteine-rich domain"/>
    <property type="match status" value="1"/>
</dbReference>
<name>A0A1D8NLE0_YARLL</name>
<dbReference type="GO" id="GO:0030544">
    <property type="term" value="F:Hsp70 protein binding"/>
    <property type="evidence" value="ECO:0007669"/>
    <property type="project" value="InterPro"/>
</dbReference>
<keyword evidence="1 6" id="KW-0479">Metal-binding</keyword>
<reference evidence="10 11" key="1">
    <citation type="journal article" date="2016" name="PLoS ONE">
        <title>Sequence Assembly of Yarrowia lipolytica Strain W29/CLIB89 Shows Transposable Element Diversity.</title>
        <authorList>
            <person name="Magnan C."/>
            <person name="Yu J."/>
            <person name="Chang I."/>
            <person name="Jahn E."/>
            <person name="Kanomata Y."/>
            <person name="Wu J."/>
            <person name="Zeller M."/>
            <person name="Oakes M."/>
            <person name="Baldi P."/>
            <person name="Sandmeyer S."/>
        </authorList>
    </citation>
    <scope>NUCLEOTIDE SEQUENCE [LARGE SCALE GENOMIC DNA]</scope>
    <source>
        <strain evidence="11">CLIB89(W29)</strain>
    </source>
</reference>
<dbReference type="AlphaFoldDB" id="A0A1D8NLE0"/>
<organism evidence="10 11">
    <name type="scientific">Yarrowia lipolytica</name>
    <name type="common">Candida lipolytica</name>
    <dbReference type="NCBI Taxonomy" id="4952"/>
    <lineage>
        <taxon>Eukaryota</taxon>
        <taxon>Fungi</taxon>
        <taxon>Dikarya</taxon>
        <taxon>Ascomycota</taxon>
        <taxon>Saccharomycotina</taxon>
        <taxon>Dipodascomycetes</taxon>
        <taxon>Dipodascales</taxon>
        <taxon>Dipodascales incertae sedis</taxon>
        <taxon>Yarrowia</taxon>
    </lineage>
</organism>
<evidence type="ECO:0000256" key="3">
    <source>
        <dbReference type="ARBA" id="ARBA00022771"/>
    </source>
</evidence>
<dbReference type="VEuPathDB" id="FungiDB:YALI0_F00880g"/>
<evidence type="ECO:0000256" key="4">
    <source>
        <dbReference type="ARBA" id="ARBA00022833"/>
    </source>
</evidence>
<dbReference type="Gene3D" id="2.60.260.20">
    <property type="entry name" value="Urease metallochaperone UreE, N-terminal domain"/>
    <property type="match status" value="2"/>
</dbReference>
<dbReference type="GO" id="GO:0005524">
    <property type="term" value="F:ATP binding"/>
    <property type="evidence" value="ECO:0007669"/>
    <property type="project" value="InterPro"/>
</dbReference>
<dbReference type="PROSITE" id="PS51188">
    <property type="entry name" value="ZF_CR"/>
    <property type="match status" value="1"/>
</dbReference>
<evidence type="ECO:0000256" key="5">
    <source>
        <dbReference type="ARBA" id="ARBA00023186"/>
    </source>
</evidence>
<feature type="domain" description="J" evidence="8">
    <location>
        <begin position="73"/>
        <end position="138"/>
    </location>
</feature>
<dbReference type="Proteomes" id="UP000182444">
    <property type="component" value="Chromosome 1F"/>
</dbReference>
<dbReference type="Pfam" id="PF00226">
    <property type="entry name" value="DnaJ"/>
    <property type="match status" value="1"/>
</dbReference>